<evidence type="ECO:0000256" key="2">
    <source>
        <dbReference type="SAM" id="SignalP"/>
    </source>
</evidence>
<keyword evidence="1 2" id="KW-0732">Signal</keyword>
<dbReference type="InterPro" id="IPR002491">
    <property type="entry name" value="ABC_transptr_periplasmic_BD"/>
</dbReference>
<dbReference type="Gene3D" id="3.40.50.1980">
    <property type="entry name" value="Nitrogenase molybdenum iron protein domain"/>
    <property type="match status" value="2"/>
</dbReference>
<proteinExistence type="predicted"/>
<comment type="caution">
    <text evidence="4">The sequence shown here is derived from an EMBL/GenBank/DDBJ whole genome shotgun (WGS) entry which is preliminary data.</text>
</comment>
<dbReference type="InterPro" id="IPR050902">
    <property type="entry name" value="ABC_Transporter_SBP"/>
</dbReference>
<feature type="signal peptide" evidence="2">
    <location>
        <begin position="1"/>
        <end position="20"/>
    </location>
</feature>
<dbReference type="NCBIfam" id="NF038402">
    <property type="entry name" value="TroA_like"/>
    <property type="match status" value="1"/>
</dbReference>
<sequence length="287" mass="30200">MKRILGALALALGLALPAAAELRLTDDRGVGVTLPRSPRRIVSLLPSLTETVCELGECARLVGVDRYSNFPAAVQALPQVGGGEDPNIEAVVALRPDVVLMATSSGGAPRLEALGLKVLALEPRTAAEVQRVAETLGRLLEVRDAQRLWRDIDAGVAAAARSLPAAARGARVYFEVGPGPYAAGPGSFIGEILQRLGARNIVAPELGPFPLVNPEFVVRTDPDLILIGLRDAPGLAQRPGWANLRALREKRICLFDDAQSDVLLRPGPRMAEAARLLAACMAAKAGG</sequence>
<dbReference type="GO" id="GO:0071281">
    <property type="term" value="P:cellular response to iron ion"/>
    <property type="evidence" value="ECO:0007669"/>
    <property type="project" value="TreeGrafter"/>
</dbReference>
<gene>
    <name evidence="4" type="ORF">JJ685_21585</name>
</gene>
<keyword evidence="5" id="KW-1185">Reference proteome</keyword>
<evidence type="ECO:0000313" key="5">
    <source>
        <dbReference type="Proteomes" id="UP000599109"/>
    </source>
</evidence>
<dbReference type="SUPFAM" id="SSF53807">
    <property type="entry name" value="Helical backbone' metal receptor"/>
    <property type="match status" value="1"/>
</dbReference>
<dbReference type="Pfam" id="PF01497">
    <property type="entry name" value="Peripla_BP_2"/>
    <property type="match status" value="1"/>
</dbReference>
<reference evidence="4 5" key="1">
    <citation type="journal article" date="2017" name="Int. J. Syst. Evol. Microbiol.">
        <title>Ramlibacter monticola sp. nov., isolated from forest soil.</title>
        <authorList>
            <person name="Chaudhary D.K."/>
            <person name="Kim J."/>
        </authorList>
    </citation>
    <scope>NUCLEOTIDE SEQUENCE [LARGE SCALE GENOMIC DNA]</scope>
    <source>
        <strain evidence="4 5">KACC 19175</strain>
    </source>
</reference>
<dbReference type="EMBL" id="JAEQNE010000006">
    <property type="protein sequence ID" value="MBL0393744.1"/>
    <property type="molecule type" value="Genomic_DNA"/>
</dbReference>
<feature type="chain" id="PRO_5037050823" evidence="2">
    <location>
        <begin position="21"/>
        <end position="287"/>
    </location>
</feature>
<evidence type="ECO:0000256" key="1">
    <source>
        <dbReference type="ARBA" id="ARBA00022729"/>
    </source>
</evidence>
<accession>A0A936Z2G2</accession>
<dbReference type="PANTHER" id="PTHR30535">
    <property type="entry name" value="VITAMIN B12-BINDING PROTEIN"/>
    <property type="match status" value="1"/>
</dbReference>
<organism evidence="4 5">
    <name type="scientific">Ramlibacter monticola</name>
    <dbReference type="NCBI Taxonomy" id="1926872"/>
    <lineage>
        <taxon>Bacteria</taxon>
        <taxon>Pseudomonadati</taxon>
        <taxon>Pseudomonadota</taxon>
        <taxon>Betaproteobacteria</taxon>
        <taxon>Burkholderiales</taxon>
        <taxon>Comamonadaceae</taxon>
        <taxon>Ramlibacter</taxon>
    </lineage>
</organism>
<protein>
    <submittedName>
        <fullName evidence="4">ABC transporter substrate-binding protein</fullName>
    </submittedName>
</protein>
<dbReference type="PROSITE" id="PS50983">
    <property type="entry name" value="FE_B12_PBP"/>
    <property type="match status" value="1"/>
</dbReference>
<evidence type="ECO:0000313" key="4">
    <source>
        <dbReference type="EMBL" id="MBL0393744.1"/>
    </source>
</evidence>
<feature type="domain" description="Fe/B12 periplasmic-binding" evidence="3">
    <location>
        <begin position="40"/>
        <end position="285"/>
    </location>
</feature>
<name>A0A936Z2G2_9BURK</name>
<dbReference type="AlphaFoldDB" id="A0A936Z2G2"/>
<dbReference type="Proteomes" id="UP000599109">
    <property type="component" value="Unassembled WGS sequence"/>
</dbReference>
<evidence type="ECO:0000259" key="3">
    <source>
        <dbReference type="PROSITE" id="PS50983"/>
    </source>
</evidence>
<dbReference type="PANTHER" id="PTHR30535:SF34">
    <property type="entry name" value="MOLYBDATE-BINDING PROTEIN MOLA"/>
    <property type="match status" value="1"/>
</dbReference>
<dbReference type="RefSeq" id="WP_201676410.1">
    <property type="nucleotide sequence ID" value="NZ_JAEQNE010000006.1"/>
</dbReference>
<dbReference type="InterPro" id="IPR054828">
    <property type="entry name" value="Vit_B12_bind_prot"/>
</dbReference>